<evidence type="ECO:0000313" key="1">
    <source>
        <dbReference type="EMBL" id="MCT2587341.1"/>
    </source>
</evidence>
<sequence length="249" mass="27482">MTDDYGQYHYIRTRGWHLSSHQRLSRADGTLTDMGLTYLQETVVERWVPAPPEQECTQRNHTTGEYQWVVGDDEKAREAGLELPKPDTMELRVPCGDFPDGTWQRPSTGFLAALPRDPGALLDRLRRDTEGKRGDPDLRMLEYVADALQSGLVPAELRTALYRVLAEVPGVEVVERVPNLDGREGTAYGLSRAGRRREVFADPDTGHYLGERHVAEDEAQVPAGTVTSFTAVSLPVVVDSIPPGGTSAG</sequence>
<comment type="caution">
    <text evidence="1">The sequence shown here is derived from an EMBL/GenBank/DDBJ whole genome shotgun (WGS) entry which is preliminary data.</text>
</comment>
<proteinExistence type="predicted"/>
<reference evidence="1 2" key="1">
    <citation type="submission" date="2021-02" db="EMBL/GenBank/DDBJ databases">
        <title>Actinophytocola xerophila sp. nov., isolated from soil of cotton cropping field.</title>
        <authorList>
            <person name="Huang R."/>
            <person name="Chen X."/>
            <person name="Ge X."/>
            <person name="Liu W."/>
        </authorList>
    </citation>
    <scope>NUCLEOTIDE SEQUENCE [LARGE SCALE GENOMIC DNA]</scope>
    <source>
        <strain evidence="1 2">S1-96</strain>
    </source>
</reference>
<organism evidence="1 2">
    <name type="scientific">Actinophytocola gossypii</name>
    <dbReference type="NCBI Taxonomy" id="2812003"/>
    <lineage>
        <taxon>Bacteria</taxon>
        <taxon>Bacillati</taxon>
        <taxon>Actinomycetota</taxon>
        <taxon>Actinomycetes</taxon>
        <taxon>Pseudonocardiales</taxon>
        <taxon>Pseudonocardiaceae</taxon>
    </lineage>
</organism>
<protein>
    <submittedName>
        <fullName evidence="1">CU044_5270 family protein</fullName>
    </submittedName>
</protein>
<dbReference type="EMBL" id="JAFFZE010000024">
    <property type="protein sequence ID" value="MCT2587341.1"/>
    <property type="molecule type" value="Genomic_DNA"/>
</dbReference>
<dbReference type="RefSeq" id="WP_260195212.1">
    <property type="nucleotide sequence ID" value="NZ_JAFFZE010000024.1"/>
</dbReference>
<name>A0ABT2JHU3_9PSEU</name>
<keyword evidence="2" id="KW-1185">Reference proteome</keyword>
<accession>A0ABT2JHU3</accession>
<dbReference type="InterPro" id="IPR047789">
    <property type="entry name" value="CU044_5270-like"/>
</dbReference>
<dbReference type="Proteomes" id="UP001156441">
    <property type="component" value="Unassembled WGS sequence"/>
</dbReference>
<gene>
    <name evidence="1" type="ORF">JT362_29875</name>
</gene>
<evidence type="ECO:0000313" key="2">
    <source>
        <dbReference type="Proteomes" id="UP001156441"/>
    </source>
</evidence>
<dbReference type="NCBIfam" id="NF038083">
    <property type="entry name" value="CU044_5270_fam"/>
    <property type="match status" value="1"/>
</dbReference>